<evidence type="ECO:0000313" key="2">
    <source>
        <dbReference type="EMBL" id="PWJ93772.1"/>
    </source>
</evidence>
<name>A0A8E3B763_RHILI</name>
<dbReference type="AlphaFoldDB" id="A0A8E3B763"/>
<gene>
    <name evidence="2" type="ORF">C8D77_101452</name>
</gene>
<evidence type="ECO:0000259" key="1">
    <source>
        <dbReference type="PROSITE" id="PS50112"/>
    </source>
</evidence>
<accession>A0A8E3B763</accession>
<dbReference type="PROSITE" id="PS50112">
    <property type="entry name" value="PAS"/>
    <property type="match status" value="1"/>
</dbReference>
<reference evidence="2 3" key="1">
    <citation type="submission" date="2018-05" db="EMBL/GenBank/DDBJ databases">
        <title>Genomic Encyclopedia of Type Strains, Phase IV (KMG-IV): sequencing the most valuable type-strain genomes for metagenomic binning, comparative biology and taxonomic classification.</title>
        <authorList>
            <person name="Goeker M."/>
        </authorList>
    </citation>
    <scope>NUCLEOTIDE SEQUENCE [LARGE SCALE GENOMIC DNA]</scope>
    <source>
        <strain evidence="2 3">DSM 2626</strain>
    </source>
</reference>
<dbReference type="Proteomes" id="UP000245631">
    <property type="component" value="Unassembled WGS sequence"/>
</dbReference>
<feature type="domain" description="PAS" evidence="1">
    <location>
        <begin position="325"/>
        <end position="371"/>
    </location>
</feature>
<dbReference type="InterPro" id="IPR035965">
    <property type="entry name" value="PAS-like_dom_sf"/>
</dbReference>
<protein>
    <submittedName>
        <fullName evidence="2">PAS domain-containing protein</fullName>
    </submittedName>
</protein>
<dbReference type="SMART" id="SM00091">
    <property type="entry name" value="PAS"/>
    <property type="match status" value="1"/>
</dbReference>
<dbReference type="InterPro" id="IPR013656">
    <property type="entry name" value="PAS_4"/>
</dbReference>
<organism evidence="2 3">
    <name type="scientific">Rhizobium loti</name>
    <name type="common">Mesorhizobium loti</name>
    <dbReference type="NCBI Taxonomy" id="381"/>
    <lineage>
        <taxon>Bacteria</taxon>
        <taxon>Pseudomonadati</taxon>
        <taxon>Pseudomonadota</taxon>
        <taxon>Alphaproteobacteria</taxon>
        <taxon>Hyphomicrobiales</taxon>
        <taxon>Phyllobacteriaceae</taxon>
        <taxon>Mesorhizobium</taxon>
    </lineage>
</organism>
<evidence type="ECO:0000313" key="3">
    <source>
        <dbReference type="Proteomes" id="UP000245631"/>
    </source>
</evidence>
<dbReference type="Pfam" id="PF08448">
    <property type="entry name" value="PAS_4"/>
    <property type="match status" value="1"/>
</dbReference>
<sequence>MQMCIILMRRCTQVSILNHFNCRISEFSIAFVVPCGWIIAFPNSAAVGHAPSFPQQDHKMKTSKPSIADLGFLMIDWIDEEGRISEVNDFEARELGIEAREVGGLPLERVYSSTSAQLLRAIAKGQHIADATFPIWVNTPSYSEVPMVASAIPDAPRGLAIIKQALSPATLGIGPELVERVEILSQMIGAATEACWCIEFLDPVDTSLAEEEIVKRVFSNESRWRACNEAMARLYRVPEGLDFNLQAVSRYFPDTEVNRQMVRDLVRSNYRLDHAAAIDRRHDGSEMLVENDFRAAIKDGRLIRLWGTTRDIGPHKRREQQLSDRADTMLDILSATPDPILVISEQGAVLAANPAAEAAWARPADQILGRSIQHFIETRNAVEKLRRAASDGEDGECDLGVISADDSRDTWRFRSARMEGEVRRYVLTARRRAKRRTRLLAEEAL</sequence>
<dbReference type="EMBL" id="QGGH01000001">
    <property type="protein sequence ID" value="PWJ93772.1"/>
    <property type="molecule type" value="Genomic_DNA"/>
</dbReference>
<proteinExistence type="predicted"/>
<dbReference type="InterPro" id="IPR000014">
    <property type="entry name" value="PAS"/>
</dbReference>
<dbReference type="Gene3D" id="3.30.450.20">
    <property type="entry name" value="PAS domain"/>
    <property type="match status" value="1"/>
</dbReference>
<comment type="caution">
    <text evidence="2">The sequence shown here is derived from an EMBL/GenBank/DDBJ whole genome shotgun (WGS) entry which is preliminary data.</text>
</comment>
<dbReference type="SUPFAM" id="SSF55785">
    <property type="entry name" value="PYP-like sensor domain (PAS domain)"/>
    <property type="match status" value="3"/>
</dbReference>